<dbReference type="Pfam" id="PF00027">
    <property type="entry name" value="cNMP_binding"/>
    <property type="match status" value="1"/>
</dbReference>
<dbReference type="InterPro" id="IPR018490">
    <property type="entry name" value="cNMP-bd_dom_sf"/>
</dbReference>
<dbReference type="InterPro" id="IPR012318">
    <property type="entry name" value="HTH_CRP"/>
</dbReference>
<dbReference type="CDD" id="cd00038">
    <property type="entry name" value="CAP_ED"/>
    <property type="match status" value="1"/>
</dbReference>
<dbReference type="OrthoDB" id="7584044at2"/>
<evidence type="ECO:0000256" key="3">
    <source>
        <dbReference type="ARBA" id="ARBA00023163"/>
    </source>
</evidence>
<dbReference type="GO" id="GO:0003677">
    <property type="term" value="F:DNA binding"/>
    <property type="evidence" value="ECO:0007669"/>
    <property type="project" value="UniProtKB-KW"/>
</dbReference>
<dbReference type="GO" id="GO:0003700">
    <property type="term" value="F:DNA-binding transcription factor activity"/>
    <property type="evidence" value="ECO:0007669"/>
    <property type="project" value="TreeGrafter"/>
</dbReference>
<organism evidence="5 6">
    <name type="scientific">Rhizobium subbaraonis</name>
    <dbReference type="NCBI Taxonomy" id="908946"/>
    <lineage>
        <taxon>Bacteria</taxon>
        <taxon>Pseudomonadati</taxon>
        <taxon>Pseudomonadota</taxon>
        <taxon>Alphaproteobacteria</taxon>
        <taxon>Hyphomicrobiales</taxon>
        <taxon>Rhizobiaceae</taxon>
        <taxon>Rhizobium/Agrobacterium group</taxon>
        <taxon>Rhizobium</taxon>
    </lineage>
</organism>
<evidence type="ECO:0000259" key="4">
    <source>
        <dbReference type="PROSITE" id="PS51063"/>
    </source>
</evidence>
<protein>
    <submittedName>
        <fullName evidence="5">CRP-like cAMP-binding protein</fullName>
    </submittedName>
</protein>
<dbReference type="InterPro" id="IPR014710">
    <property type="entry name" value="RmlC-like_jellyroll"/>
</dbReference>
<accession>A0A285UIR9</accession>
<keyword evidence="3" id="KW-0804">Transcription</keyword>
<keyword evidence="1" id="KW-0805">Transcription regulation</keyword>
<evidence type="ECO:0000313" key="6">
    <source>
        <dbReference type="Proteomes" id="UP000219167"/>
    </source>
</evidence>
<reference evidence="5 6" key="1">
    <citation type="submission" date="2017-08" db="EMBL/GenBank/DDBJ databases">
        <authorList>
            <person name="de Groot N.N."/>
        </authorList>
    </citation>
    <scope>NUCLEOTIDE SEQUENCE [LARGE SCALE GENOMIC DNA]</scope>
    <source>
        <strain evidence="5 6">JC85</strain>
    </source>
</reference>
<dbReference type="InterPro" id="IPR000595">
    <property type="entry name" value="cNMP-bd_dom"/>
</dbReference>
<dbReference type="Gene3D" id="2.60.120.10">
    <property type="entry name" value="Jelly Rolls"/>
    <property type="match status" value="1"/>
</dbReference>
<evidence type="ECO:0000313" key="5">
    <source>
        <dbReference type="EMBL" id="SOC41308.1"/>
    </source>
</evidence>
<dbReference type="SUPFAM" id="SSF46785">
    <property type="entry name" value="Winged helix' DNA-binding domain"/>
    <property type="match status" value="1"/>
</dbReference>
<dbReference type="Proteomes" id="UP000219167">
    <property type="component" value="Unassembled WGS sequence"/>
</dbReference>
<dbReference type="Pfam" id="PF13545">
    <property type="entry name" value="HTH_Crp_2"/>
    <property type="match status" value="1"/>
</dbReference>
<proteinExistence type="predicted"/>
<dbReference type="PANTHER" id="PTHR24567:SF75">
    <property type="entry name" value="FUMARATE AND NITRATE REDUCTION REGULATORY PROTEIN"/>
    <property type="match status" value="1"/>
</dbReference>
<dbReference type="AlphaFoldDB" id="A0A285UIR9"/>
<dbReference type="Gene3D" id="1.10.10.10">
    <property type="entry name" value="Winged helix-like DNA-binding domain superfamily/Winged helix DNA-binding domain"/>
    <property type="match status" value="1"/>
</dbReference>
<name>A0A285UIR9_9HYPH</name>
<gene>
    <name evidence="5" type="ORF">SAMN05892877_108189</name>
</gene>
<dbReference type="GO" id="GO:0005829">
    <property type="term" value="C:cytosol"/>
    <property type="evidence" value="ECO:0007669"/>
    <property type="project" value="TreeGrafter"/>
</dbReference>
<dbReference type="InterPro" id="IPR036390">
    <property type="entry name" value="WH_DNA-bd_sf"/>
</dbReference>
<keyword evidence="2" id="KW-0238">DNA-binding</keyword>
<sequence length="253" mass="28451">MTGSSASAPGKWHTPCSKCPLQELKSFRKFSPRELEFVSQFKVGELSVERGATVLVEGTHSPHIYTVLIGMGFRYKLLEDGRRQIMNYAFPGDLLGLQGVLMGELDHSVEALTPVTLCVFERSKLDSLFTRHASLAYDLTWIAAREERILDEHLLSIGRRSALERTAYLLSYIHQRALAVGMLHGARRTIPLTQQHLADTLGLSLVHTNKTLRKLSDRQLIRWQDGGCEVNEPEGLLRVSGWEGLKETARPFI</sequence>
<dbReference type="PROSITE" id="PS51063">
    <property type="entry name" value="HTH_CRP_2"/>
    <property type="match status" value="1"/>
</dbReference>
<dbReference type="SUPFAM" id="SSF51206">
    <property type="entry name" value="cAMP-binding domain-like"/>
    <property type="match status" value="1"/>
</dbReference>
<dbReference type="InterPro" id="IPR036388">
    <property type="entry name" value="WH-like_DNA-bd_sf"/>
</dbReference>
<dbReference type="RefSeq" id="WP_097140321.1">
    <property type="nucleotide sequence ID" value="NZ_OBQD01000008.1"/>
</dbReference>
<keyword evidence="6" id="KW-1185">Reference proteome</keyword>
<evidence type="ECO:0000256" key="2">
    <source>
        <dbReference type="ARBA" id="ARBA00023125"/>
    </source>
</evidence>
<dbReference type="InterPro" id="IPR050397">
    <property type="entry name" value="Env_Response_Regulators"/>
</dbReference>
<evidence type="ECO:0000256" key="1">
    <source>
        <dbReference type="ARBA" id="ARBA00023015"/>
    </source>
</evidence>
<feature type="domain" description="HTH crp-type" evidence="4">
    <location>
        <begin position="160"/>
        <end position="234"/>
    </location>
</feature>
<dbReference type="SMART" id="SM00419">
    <property type="entry name" value="HTH_CRP"/>
    <property type="match status" value="1"/>
</dbReference>
<dbReference type="EMBL" id="OBQD01000008">
    <property type="protein sequence ID" value="SOC41308.1"/>
    <property type="molecule type" value="Genomic_DNA"/>
</dbReference>
<dbReference type="PANTHER" id="PTHR24567">
    <property type="entry name" value="CRP FAMILY TRANSCRIPTIONAL REGULATORY PROTEIN"/>
    <property type="match status" value="1"/>
</dbReference>